<dbReference type="EnsemblPlants" id="AET3Gv21196600.5">
    <property type="protein sequence ID" value="AET3Gv21196600.5"/>
    <property type="gene ID" value="AET3Gv21196600"/>
</dbReference>
<evidence type="ECO:0000313" key="3">
    <source>
        <dbReference type="Proteomes" id="UP000015105"/>
    </source>
</evidence>
<reference evidence="3" key="1">
    <citation type="journal article" date="2014" name="Science">
        <title>Ancient hybridizations among the ancestral genomes of bread wheat.</title>
        <authorList>
            <consortium name="International Wheat Genome Sequencing Consortium,"/>
            <person name="Marcussen T."/>
            <person name="Sandve S.R."/>
            <person name="Heier L."/>
            <person name="Spannagl M."/>
            <person name="Pfeifer M."/>
            <person name="Jakobsen K.S."/>
            <person name="Wulff B.B."/>
            <person name="Steuernagel B."/>
            <person name="Mayer K.F."/>
            <person name="Olsen O.A."/>
        </authorList>
    </citation>
    <scope>NUCLEOTIDE SEQUENCE [LARGE SCALE GENOMIC DNA]</scope>
    <source>
        <strain evidence="3">cv. AL8/78</strain>
    </source>
</reference>
<dbReference type="InterPro" id="IPR045666">
    <property type="entry name" value="OpdA_N"/>
</dbReference>
<dbReference type="EnsemblPlants" id="AET3Gv21196600.6">
    <property type="protein sequence ID" value="AET3Gv21196600.6"/>
    <property type="gene ID" value="AET3Gv21196600"/>
</dbReference>
<reference evidence="3" key="2">
    <citation type="journal article" date="2017" name="Nat. Plants">
        <title>The Aegilops tauschii genome reveals multiple impacts of transposons.</title>
        <authorList>
            <person name="Zhao G."/>
            <person name="Zou C."/>
            <person name="Li K."/>
            <person name="Wang K."/>
            <person name="Li T."/>
            <person name="Gao L."/>
            <person name="Zhang X."/>
            <person name="Wang H."/>
            <person name="Yang Z."/>
            <person name="Liu X."/>
            <person name="Jiang W."/>
            <person name="Mao L."/>
            <person name="Kong X."/>
            <person name="Jiao Y."/>
            <person name="Jia J."/>
        </authorList>
    </citation>
    <scope>NUCLEOTIDE SEQUENCE [LARGE SCALE GENOMIC DNA]</scope>
    <source>
        <strain evidence="3">cv. AL8/78</strain>
    </source>
</reference>
<evidence type="ECO:0000259" key="1">
    <source>
        <dbReference type="Pfam" id="PF19310"/>
    </source>
</evidence>
<keyword evidence="3" id="KW-1185">Reference proteome</keyword>
<reference evidence="2" key="4">
    <citation type="submission" date="2019-03" db="UniProtKB">
        <authorList>
            <consortium name="EnsemblPlants"/>
        </authorList>
    </citation>
    <scope>IDENTIFICATION</scope>
</reference>
<reference evidence="2" key="5">
    <citation type="journal article" date="2021" name="G3 (Bethesda)">
        <title>Aegilops tauschii genome assembly Aet v5.0 features greater sequence contiguity and improved annotation.</title>
        <authorList>
            <person name="Wang L."/>
            <person name="Zhu T."/>
            <person name="Rodriguez J.C."/>
            <person name="Deal K.R."/>
            <person name="Dubcovsky J."/>
            <person name="McGuire P.E."/>
            <person name="Lux T."/>
            <person name="Spannagl M."/>
            <person name="Mayer K.F.X."/>
            <person name="Baldrich P."/>
            <person name="Meyers B.C."/>
            <person name="Huo N."/>
            <person name="Gu Y.Q."/>
            <person name="Zhou H."/>
            <person name="Devos K.M."/>
            <person name="Bennetzen J.L."/>
            <person name="Unver T."/>
            <person name="Budak H."/>
            <person name="Gulick P.J."/>
            <person name="Galiba G."/>
            <person name="Kalapos B."/>
            <person name="Nelson D.R."/>
            <person name="Li P."/>
            <person name="You F.M."/>
            <person name="Luo M.C."/>
            <person name="Dvorak J."/>
        </authorList>
    </citation>
    <scope>NUCLEOTIDE SEQUENCE [LARGE SCALE GENOMIC DNA]</scope>
    <source>
        <strain evidence="2">cv. AL8/78</strain>
    </source>
</reference>
<evidence type="ECO:0000313" key="2">
    <source>
        <dbReference type="EnsemblPlants" id="AET3Gv21196600.5"/>
    </source>
</evidence>
<name>A0A453GT96_AEGTS</name>
<organism evidence="2 3">
    <name type="scientific">Aegilops tauschii subsp. strangulata</name>
    <name type="common">Goatgrass</name>
    <dbReference type="NCBI Taxonomy" id="200361"/>
    <lineage>
        <taxon>Eukaryota</taxon>
        <taxon>Viridiplantae</taxon>
        <taxon>Streptophyta</taxon>
        <taxon>Embryophyta</taxon>
        <taxon>Tracheophyta</taxon>
        <taxon>Spermatophyta</taxon>
        <taxon>Magnoliopsida</taxon>
        <taxon>Liliopsida</taxon>
        <taxon>Poales</taxon>
        <taxon>Poaceae</taxon>
        <taxon>BOP clade</taxon>
        <taxon>Pooideae</taxon>
        <taxon>Triticodae</taxon>
        <taxon>Triticeae</taxon>
        <taxon>Triticinae</taxon>
        <taxon>Aegilops</taxon>
    </lineage>
</organism>
<dbReference type="AlphaFoldDB" id="A0A453GT96"/>
<accession>A0A453GT96</accession>
<dbReference type="Gramene" id="AET3Gv21196600.5">
    <property type="protein sequence ID" value="AET3Gv21196600.5"/>
    <property type="gene ID" value="AET3Gv21196600"/>
</dbReference>
<dbReference type="Proteomes" id="UP000015105">
    <property type="component" value="Chromosome 3D"/>
</dbReference>
<protein>
    <recommendedName>
        <fullName evidence="1">Oligopeptidase A N-terminal domain-containing protein</fullName>
    </recommendedName>
</protein>
<proteinExistence type="predicted"/>
<dbReference type="Gene3D" id="1.10.1370.40">
    <property type="match status" value="1"/>
</dbReference>
<sequence length="51" mass="6016">PEKVKFYLRLGQSKPIYEAFNAIRNSSDWDSLSDARKRVVEEPSWTIDLRC</sequence>
<feature type="domain" description="Oligopeptidase A N-terminal" evidence="1">
    <location>
        <begin position="1"/>
        <end position="42"/>
    </location>
</feature>
<dbReference type="Gramene" id="AET3Gv21196600.6">
    <property type="protein sequence ID" value="AET3Gv21196600.6"/>
    <property type="gene ID" value="AET3Gv21196600"/>
</dbReference>
<dbReference type="Pfam" id="PF19310">
    <property type="entry name" value="TOP_N"/>
    <property type="match status" value="1"/>
</dbReference>
<reference evidence="2" key="3">
    <citation type="journal article" date="2017" name="Nature">
        <title>Genome sequence of the progenitor of the wheat D genome Aegilops tauschii.</title>
        <authorList>
            <person name="Luo M.C."/>
            <person name="Gu Y.Q."/>
            <person name="Puiu D."/>
            <person name="Wang H."/>
            <person name="Twardziok S.O."/>
            <person name="Deal K.R."/>
            <person name="Huo N."/>
            <person name="Zhu T."/>
            <person name="Wang L."/>
            <person name="Wang Y."/>
            <person name="McGuire P.E."/>
            <person name="Liu S."/>
            <person name="Long H."/>
            <person name="Ramasamy R.K."/>
            <person name="Rodriguez J.C."/>
            <person name="Van S.L."/>
            <person name="Yuan L."/>
            <person name="Wang Z."/>
            <person name="Xia Z."/>
            <person name="Xiao L."/>
            <person name="Anderson O.D."/>
            <person name="Ouyang S."/>
            <person name="Liang Y."/>
            <person name="Zimin A.V."/>
            <person name="Pertea G."/>
            <person name="Qi P."/>
            <person name="Bennetzen J.L."/>
            <person name="Dai X."/>
            <person name="Dawson M.W."/>
            <person name="Muller H.G."/>
            <person name="Kugler K."/>
            <person name="Rivarola-Duarte L."/>
            <person name="Spannagl M."/>
            <person name="Mayer K.F.X."/>
            <person name="Lu F.H."/>
            <person name="Bevan M.W."/>
            <person name="Leroy P."/>
            <person name="Li P."/>
            <person name="You F.M."/>
            <person name="Sun Q."/>
            <person name="Liu Z."/>
            <person name="Lyons E."/>
            <person name="Wicker T."/>
            <person name="Salzberg S.L."/>
            <person name="Devos K.M."/>
            <person name="Dvorak J."/>
        </authorList>
    </citation>
    <scope>NUCLEOTIDE SEQUENCE [LARGE SCALE GENOMIC DNA]</scope>
    <source>
        <strain evidence="2">cv. AL8/78</strain>
    </source>
</reference>